<evidence type="ECO:0000313" key="1">
    <source>
        <dbReference type="EMBL" id="MEQ2201879.1"/>
    </source>
</evidence>
<proteinExistence type="predicted"/>
<organism evidence="1 2">
    <name type="scientific">Xenoophorus captivus</name>
    <dbReference type="NCBI Taxonomy" id="1517983"/>
    <lineage>
        <taxon>Eukaryota</taxon>
        <taxon>Metazoa</taxon>
        <taxon>Chordata</taxon>
        <taxon>Craniata</taxon>
        <taxon>Vertebrata</taxon>
        <taxon>Euteleostomi</taxon>
        <taxon>Actinopterygii</taxon>
        <taxon>Neopterygii</taxon>
        <taxon>Teleostei</taxon>
        <taxon>Neoteleostei</taxon>
        <taxon>Acanthomorphata</taxon>
        <taxon>Ovalentaria</taxon>
        <taxon>Atherinomorphae</taxon>
        <taxon>Cyprinodontiformes</taxon>
        <taxon>Goodeidae</taxon>
        <taxon>Xenoophorus</taxon>
    </lineage>
</organism>
<keyword evidence="2" id="KW-1185">Reference proteome</keyword>
<reference evidence="1 2" key="1">
    <citation type="submission" date="2021-06" db="EMBL/GenBank/DDBJ databases">
        <authorList>
            <person name="Palmer J.M."/>
        </authorList>
    </citation>
    <scope>NUCLEOTIDE SEQUENCE [LARGE SCALE GENOMIC DNA]</scope>
    <source>
        <strain evidence="1 2">XC_2019</strain>
        <tissue evidence="1">Muscle</tissue>
    </source>
</reference>
<accession>A0ABV0R198</accession>
<evidence type="ECO:0000313" key="2">
    <source>
        <dbReference type="Proteomes" id="UP001434883"/>
    </source>
</evidence>
<dbReference type="Proteomes" id="UP001434883">
    <property type="component" value="Unassembled WGS sequence"/>
</dbReference>
<name>A0ABV0R198_9TELE</name>
<protein>
    <submittedName>
        <fullName evidence="1">Uncharacterized protein</fullName>
    </submittedName>
</protein>
<dbReference type="EMBL" id="JAHRIN010029424">
    <property type="protein sequence ID" value="MEQ2201879.1"/>
    <property type="molecule type" value="Genomic_DNA"/>
</dbReference>
<comment type="caution">
    <text evidence="1">The sequence shown here is derived from an EMBL/GenBank/DDBJ whole genome shotgun (WGS) entry which is preliminary data.</text>
</comment>
<sequence length="105" mass="11972">MEVIFHCLSEGGFHLCFLQMTWSCWPPIARTYSMHWGVITAECEAAGMRVSSSKSEAMVLNWKRVACPHPTVFLYALEKKQDTVSLHSTLIEHLQLQCLLFLSNV</sequence>
<gene>
    <name evidence="1" type="ORF">XENOCAPTIV_019775</name>
</gene>